<keyword evidence="10" id="KW-1185">Reference proteome</keyword>
<proteinExistence type="inferred from homology"/>
<dbReference type="PROSITE" id="PS51836">
    <property type="entry name" value="DENN_FNIP12"/>
    <property type="match status" value="1"/>
</dbReference>
<evidence type="ECO:0000256" key="5">
    <source>
        <dbReference type="ARBA" id="ARBA00023136"/>
    </source>
</evidence>
<dbReference type="PANTHER" id="PTHR21634">
    <property type="entry name" value="RE13835P"/>
    <property type="match status" value="1"/>
</dbReference>
<evidence type="ECO:0000256" key="1">
    <source>
        <dbReference type="ARBA" id="ARBA00004496"/>
    </source>
</evidence>
<dbReference type="GO" id="GO:0042030">
    <property type="term" value="F:ATPase inhibitor activity"/>
    <property type="evidence" value="ECO:0007669"/>
    <property type="project" value="TreeGrafter"/>
</dbReference>
<comment type="similarity">
    <text evidence="3">Belongs to the FNIP family.</text>
</comment>
<feature type="region of interest" description="Disordered" evidence="7">
    <location>
        <begin position="464"/>
        <end position="506"/>
    </location>
</feature>
<dbReference type="EMBL" id="CAJVPV010003680">
    <property type="protein sequence ID" value="CAG8557495.1"/>
    <property type="molecule type" value="Genomic_DNA"/>
</dbReference>
<feature type="domain" description="UDENN FNIP1/2-type" evidence="8">
    <location>
        <begin position="28"/>
        <end position="793"/>
    </location>
</feature>
<dbReference type="InterPro" id="IPR037545">
    <property type="entry name" value="DENN_FNIP1/2"/>
</dbReference>
<name>A0A9N9B8Q2_9GLOM</name>
<evidence type="ECO:0000313" key="9">
    <source>
        <dbReference type="EMBL" id="CAG8557495.1"/>
    </source>
</evidence>
<dbReference type="InterPro" id="IPR026156">
    <property type="entry name" value="FNIP_fam"/>
</dbReference>
<evidence type="ECO:0000256" key="6">
    <source>
        <dbReference type="ARBA" id="ARBA00023228"/>
    </source>
</evidence>
<keyword evidence="6" id="KW-0458">Lysosome</keyword>
<comment type="caution">
    <text evidence="9">The sequence shown here is derived from an EMBL/GenBank/DDBJ whole genome shotgun (WGS) entry which is preliminary data.</text>
</comment>
<dbReference type="GO" id="GO:0005737">
    <property type="term" value="C:cytoplasm"/>
    <property type="evidence" value="ECO:0007669"/>
    <property type="project" value="UniProtKB-SubCell"/>
</dbReference>
<evidence type="ECO:0000256" key="4">
    <source>
        <dbReference type="ARBA" id="ARBA00022490"/>
    </source>
</evidence>
<evidence type="ECO:0000256" key="7">
    <source>
        <dbReference type="SAM" id="MobiDB-lite"/>
    </source>
</evidence>
<keyword evidence="5" id="KW-0472">Membrane</keyword>
<comment type="subcellular location">
    <subcellularLocation>
        <location evidence="1">Cytoplasm</location>
    </subcellularLocation>
    <subcellularLocation>
        <location evidence="2">Lysosome membrane</location>
    </subcellularLocation>
</comment>
<evidence type="ECO:0000256" key="2">
    <source>
        <dbReference type="ARBA" id="ARBA00004656"/>
    </source>
</evidence>
<keyword evidence="4" id="KW-0963">Cytoplasm</keyword>
<dbReference type="OrthoDB" id="10051712at2759"/>
<dbReference type="PRINTS" id="PR02073">
    <property type="entry name" value="FOLLICULNIP1"/>
</dbReference>
<gene>
    <name evidence="9" type="ORF">AMORRO_LOCUS5861</name>
</gene>
<sequence>MYFFFRPKSKSPKEVEDDKHTRALLETDLTNQIRVILCQDTGDKAKLTLFDSDYVPQKRKAAHNIDLICEMMFGTVPLSYKGMTTKIHYIKSPKPQILLTKLFSINPSNLETNVPKSNQMTNLTFSGYRSGSSDEDPFHAISSPSMYNSGQSTFGLRNNSLTLNSSSSLSLSTSTTTFHHRRIRRFSQTSIENGIFNPTPLPGCSSRFDSFGGNLNFKHPVRSWIYSVGIVISLEDNELLEDFVFSHFALLENKLHQLQSNAFRVLCHLLRKSQPPLTINTNRYKISMLSLPEFSLQQEPSWLEAVNKFRTSMYQLYSTPRIQPLWLNISTFQQKRSLLAKSLLEELSYLLEKFDNISSNFFMSTLISGVLMSHLAWIPTVVPMADVEERIHKNLFYDPLWAQLGDLYGNIGTSPTMSRTIIIGSDVNTVRRILFVLSYFMRCNEVNESVEDMSPSDYLNLERRRSLGRSERSQREASAKDPGEKEMSCVEVNSNQTKRQSVDDSAENDFRKEINYCGRRSSTENRRKSLIIDSPFTNIFVDDFLDVPMPKYEGYFLKENKRINLSQPPITIPDPSLNREDDTSKIPHRADRLFAKSYGRSLMVGHCDKYMPDFVLMGLPQYDFQDALETDLKDSLQMQPFSSQDPVSRSICILGQLKSFKVSVFGYEHENLHNGGSSFTVQKGHIREGNGYFIPLHFSKYVFTMLHQCKELYNKADIPAESCLEYMEDQLRILYYKAVTYKKMAMFTSGSSSPISASIFSPTRVDEVPLDVLEALELQESDIPLLSRVTRSESREDM</sequence>
<accession>A0A9N9B8Q2</accession>
<dbReference type="InterPro" id="IPR028085">
    <property type="entry name" value="FNIP_mid_dom"/>
</dbReference>
<dbReference type="AlphaFoldDB" id="A0A9N9B8Q2"/>
<reference evidence="9" key="1">
    <citation type="submission" date="2021-06" db="EMBL/GenBank/DDBJ databases">
        <authorList>
            <person name="Kallberg Y."/>
            <person name="Tangrot J."/>
            <person name="Rosling A."/>
        </authorList>
    </citation>
    <scope>NUCLEOTIDE SEQUENCE</scope>
    <source>
        <strain evidence="9">CL551</strain>
    </source>
</reference>
<feature type="compositionally biased region" description="Basic and acidic residues" evidence="7">
    <location>
        <begin position="464"/>
        <end position="488"/>
    </location>
</feature>
<evidence type="ECO:0000259" key="8">
    <source>
        <dbReference type="PROSITE" id="PS51836"/>
    </source>
</evidence>
<evidence type="ECO:0000256" key="3">
    <source>
        <dbReference type="ARBA" id="ARBA00007541"/>
    </source>
</evidence>
<dbReference type="InterPro" id="IPR028084">
    <property type="entry name" value="FNIP_N_dom"/>
</dbReference>
<protein>
    <submittedName>
        <fullName evidence="9">2959_t:CDS:1</fullName>
    </submittedName>
</protein>
<evidence type="ECO:0000313" key="10">
    <source>
        <dbReference type="Proteomes" id="UP000789342"/>
    </source>
</evidence>
<organism evidence="9 10">
    <name type="scientific">Acaulospora morrowiae</name>
    <dbReference type="NCBI Taxonomy" id="94023"/>
    <lineage>
        <taxon>Eukaryota</taxon>
        <taxon>Fungi</taxon>
        <taxon>Fungi incertae sedis</taxon>
        <taxon>Mucoromycota</taxon>
        <taxon>Glomeromycotina</taxon>
        <taxon>Glomeromycetes</taxon>
        <taxon>Diversisporales</taxon>
        <taxon>Acaulosporaceae</taxon>
        <taxon>Acaulospora</taxon>
    </lineage>
</organism>
<dbReference type="Pfam" id="PF14638">
    <property type="entry name" value="FNIP_C"/>
    <property type="match status" value="1"/>
</dbReference>
<dbReference type="GO" id="GO:0051087">
    <property type="term" value="F:protein-folding chaperone binding"/>
    <property type="evidence" value="ECO:0007669"/>
    <property type="project" value="TreeGrafter"/>
</dbReference>
<dbReference type="Proteomes" id="UP000789342">
    <property type="component" value="Unassembled WGS sequence"/>
</dbReference>
<dbReference type="Pfam" id="PF14636">
    <property type="entry name" value="FNIP_N"/>
    <property type="match status" value="1"/>
</dbReference>
<dbReference type="Pfam" id="PF14637">
    <property type="entry name" value="FNIP_M"/>
    <property type="match status" value="1"/>
</dbReference>
<dbReference type="InterPro" id="IPR028086">
    <property type="entry name" value="FNIP_C_dom"/>
</dbReference>
<dbReference type="PANTHER" id="PTHR21634:SF9">
    <property type="entry name" value="RE13835P"/>
    <property type="match status" value="1"/>
</dbReference>